<evidence type="ECO:0000256" key="4">
    <source>
        <dbReference type="ARBA" id="ARBA00022840"/>
    </source>
</evidence>
<feature type="compositionally biased region" description="Low complexity" evidence="7">
    <location>
        <begin position="433"/>
        <end position="447"/>
    </location>
</feature>
<dbReference type="EMBL" id="BMFY01000021">
    <property type="protein sequence ID" value="GGA27632.1"/>
    <property type="molecule type" value="Genomic_DNA"/>
</dbReference>
<dbReference type="AlphaFoldDB" id="A0A8J2U143"/>
<dbReference type="GO" id="GO:0015421">
    <property type="term" value="F:ABC-type oligopeptide transporter activity"/>
    <property type="evidence" value="ECO:0007669"/>
    <property type="project" value="TreeGrafter"/>
</dbReference>
<dbReference type="PROSITE" id="PS00211">
    <property type="entry name" value="ABC_TRANSPORTER_1"/>
    <property type="match status" value="1"/>
</dbReference>
<evidence type="ECO:0000256" key="5">
    <source>
        <dbReference type="ARBA" id="ARBA00022989"/>
    </source>
</evidence>
<dbReference type="PANTHER" id="PTHR43394:SF1">
    <property type="entry name" value="ATP-BINDING CASSETTE SUB-FAMILY B MEMBER 10, MITOCHONDRIAL"/>
    <property type="match status" value="1"/>
</dbReference>
<evidence type="ECO:0000256" key="8">
    <source>
        <dbReference type="SAM" id="Phobius"/>
    </source>
</evidence>
<keyword evidence="5 8" id="KW-1133">Transmembrane helix</keyword>
<organism evidence="11 12">
    <name type="scientific">Sediminivirga luteola</name>
    <dbReference type="NCBI Taxonomy" id="1774748"/>
    <lineage>
        <taxon>Bacteria</taxon>
        <taxon>Bacillati</taxon>
        <taxon>Actinomycetota</taxon>
        <taxon>Actinomycetes</taxon>
        <taxon>Micrococcales</taxon>
        <taxon>Brevibacteriaceae</taxon>
        <taxon>Sediminivirga</taxon>
    </lineage>
</organism>
<feature type="domain" description="ABC transmembrane type-1" evidence="10">
    <location>
        <begin position="55"/>
        <end position="334"/>
    </location>
</feature>
<protein>
    <recommendedName>
        <fullName evidence="13">ATP-binding cassette subfamily B protein</fullName>
    </recommendedName>
</protein>
<evidence type="ECO:0000256" key="3">
    <source>
        <dbReference type="ARBA" id="ARBA00022741"/>
    </source>
</evidence>
<sequence>MSDLNESATPSSPAAPRSSQTAGPEAPGTGDPAVPTRERLTILWSFARPYLRVLVFGLVLALAVSAMGLASPMVTKWVLDTLEVDGSLRDPVLVLAALMVLGAVIGWFQWVMLGTLAENIVYDARRRMILRYLGARVFALLGRSPGELVTRVTSDTVLLNQAASSSVIGLINGSIMLIGSLILMGRLDMVLLLTTMAAVAVVVVLFIVLMPRISKVEEKAQAALSGLGSELEGTVRAIKTVKSSGAEPRRFAGLMRHVGESRRFSLTSVRIQATAWTVAMSGLEIAVIMVLALGAYRVSIGEITVSTLIAFLLYVWGLSGPIMELTQNLTTLQSGMAAAGRIRQIEQMEVESPGADVAIAAGRQDAADADAAERELRRADRGVEAAKPAVPGTISAVATGSGRPVIAPPAAERAGAVPANGGWERGRARPEADSSAGSPGAGPASAAAERRGPAVERPGQAVERNRAPEGEPARSQRSAAHPEPAASDHRDRQPPVLEMRAVTARYAPGMEPAVRDIELVVPRHGHLALVGSSGAGKTTMLSLMLRFLEPESGELRLDGVPYGALTHAQVRSAFAYVEQETPVVPGTIRDNLLFTNPGASEESVDEVLDRLFLREKVEALPQRLDTPLSETNVSGGQRQRISLARALLADPRVLLLDEATAQVDGITENAIHETIAERAGRAAVVTIAHRLSTVIDADQILVMDGGRIVDRGTHDELLGTSPLYRDLVAALRINAG</sequence>
<feature type="transmembrane region" description="Helical" evidence="8">
    <location>
        <begin position="94"/>
        <end position="117"/>
    </location>
</feature>
<dbReference type="InterPro" id="IPR027417">
    <property type="entry name" value="P-loop_NTPase"/>
</dbReference>
<gene>
    <name evidence="11" type="ORF">GCM10011333_33010</name>
</gene>
<comment type="caution">
    <text evidence="11">The sequence shown here is derived from an EMBL/GenBank/DDBJ whole genome shotgun (WGS) entry which is preliminary data.</text>
</comment>
<proteinExistence type="predicted"/>
<dbReference type="Gene3D" id="1.20.1560.10">
    <property type="entry name" value="ABC transporter type 1, transmembrane domain"/>
    <property type="match status" value="1"/>
</dbReference>
<feature type="compositionally biased region" description="Low complexity" evidence="7">
    <location>
        <begin position="7"/>
        <end position="19"/>
    </location>
</feature>
<keyword evidence="6 8" id="KW-0472">Membrane</keyword>
<dbReference type="Pfam" id="PF00005">
    <property type="entry name" value="ABC_tran"/>
    <property type="match status" value="1"/>
</dbReference>
<dbReference type="SUPFAM" id="SSF90123">
    <property type="entry name" value="ABC transporter transmembrane region"/>
    <property type="match status" value="1"/>
</dbReference>
<comment type="subcellular location">
    <subcellularLocation>
        <location evidence="1">Cell membrane</location>
        <topology evidence="1">Multi-pass membrane protein</topology>
    </subcellularLocation>
</comment>
<evidence type="ECO:0000259" key="10">
    <source>
        <dbReference type="PROSITE" id="PS50929"/>
    </source>
</evidence>
<dbReference type="InterPro" id="IPR003439">
    <property type="entry name" value="ABC_transporter-like_ATP-bd"/>
</dbReference>
<dbReference type="CDD" id="cd18551">
    <property type="entry name" value="ABC_6TM_LmrA_like"/>
    <property type="match status" value="1"/>
</dbReference>
<feature type="transmembrane region" description="Helical" evidence="8">
    <location>
        <begin position="190"/>
        <end position="210"/>
    </location>
</feature>
<feature type="region of interest" description="Disordered" evidence="7">
    <location>
        <begin position="394"/>
        <end position="495"/>
    </location>
</feature>
<dbReference type="RefSeq" id="WP_229745263.1">
    <property type="nucleotide sequence ID" value="NZ_BMFY01000021.1"/>
</dbReference>
<reference evidence="11" key="1">
    <citation type="journal article" date="2014" name="Int. J. Syst. Evol. Microbiol.">
        <title>Complete genome sequence of Corynebacterium casei LMG S-19264T (=DSM 44701T), isolated from a smear-ripened cheese.</title>
        <authorList>
            <consortium name="US DOE Joint Genome Institute (JGI-PGF)"/>
            <person name="Walter F."/>
            <person name="Albersmeier A."/>
            <person name="Kalinowski J."/>
            <person name="Ruckert C."/>
        </authorList>
    </citation>
    <scope>NUCLEOTIDE SEQUENCE</scope>
    <source>
        <strain evidence="11">CGMCC 1.12785</strain>
    </source>
</reference>
<reference evidence="11" key="2">
    <citation type="submission" date="2020-09" db="EMBL/GenBank/DDBJ databases">
        <authorList>
            <person name="Sun Q."/>
            <person name="Zhou Y."/>
        </authorList>
    </citation>
    <scope>NUCLEOTIDE SEQUENCE</scope>
    <source>
        <strain evidence="11">CGMCC 1.12785</strain>
    </source>
</reference>
<dbReference type="PROSITE" id="PS50893">
    <property type="entry name" value="ABC_TRANSPORTER_2"/>
    <property type="match status" value="1"/>
</dbReference>
<feature type="transmembrane region" description="Helical" evidence="8">
    <location>
        <begin position="53"/>
        <end position="74"/>
    </location>
</feature>
<dbReference type="GO" id="GO:0005886">
    <property type="term" value="C:plasma membrane"/>
    <property type="evidence" value="ECO:0007669"/>
    <property type="project" value="UniProtKB-SubCell"/>
</dbReference>
<evidence type="ECO:0000256" key="2">
    <source>
        <dbReference type="ARBA" id="ARBA00022692"/>
    </source>
</evidence>
<dbReference type="GO" id="GO:0005524">
    <property type="term" value="F:ATP binding"/>
    <property type="evidence" value="ECO:0007669"/>
    <property type="project" value="UniProtKB-KW"/>
</dbReference>
<feature type="transmembrane region" description="Helical" evidence="8">
    <location>
        <begin position="129"/>
        <end position="146"/>
    </location>
</feature>
<dbReference type="InterPro" id="IPR017871">
    <property type="entry name" value="ABC_transporter-like_CS"/>
</dbReference>
<evidence type="ECO:0000256" key="6">
    <source>
        <dbReference type="ARBA" id="ARBA00023136"/>
    </source>
</evidence>
<dbReference type="PROSITE" id="PS50929">
    <property type="entry name" value="ABC_TM1F"/>
    <property type="match status" value="1"/>
</dbReference>
<keyword evidence="4" id="KW-0067">ATP-binding</keyword>
<accession>A0A8J2U143</accession>
<name>A0A8J2U143_9MICO</name>
<feature type="compositionally biased region" description="Basic and acidic residues" evidence="7">
    <location>
        <begin position="463"/>
        <end position="474"/>
    </location>
</feature>
<feature type="transmembrane region" description="Helical" evidence="8">
    <location>
        <begin position="158"/>
        <end position="183"/>
    </location>
</feature>
<feature type="transmembrane region" description="Helical" evidence="8">
    <location>
        <begin position="303"/>
        <end position="323"/>
    </location>
</feature>
<evidence type="ECO:0000256" key="7">
    <source>
        <dbReference type="SAM" id="MobiDB-lite"/>
    </source>
</evidence>
<feature type="domain" description="ABC transporter" evidence="9">
    <location>
        <begin position="497"/>
        <end position="730"/>
    </location>
</feature>
<keyword evidence="3" id="KW-0547">Nucleotide-binding</keyword>
<evidence type="ECO:0000259" key="9">
    <source>
        <dbReference type="PROSITE" id="PS50893"/>
    </source>
</evidence>
<dbReference type="SMART" id="SM00382">
    <property type="entry name" value="AAA"/>
    <property type="match status" value="1"/>
</dbReference>
<dbReference type="Pfam" id="PF00664">
    <property type="entry name" value="ABC_membrane"/>
    <property type="match status" value="1"/>
</dbReference>
<dbReference type="SUPFAM" id="SSF52540">
    <property type="entry name" value="P-loop containing nucleoside triphosphate hydrolases"/>
    <property type="match status" value="1"/>
</dbReference>
<dbReference type="PANTHER" id="PTHR43394">
    <property type="entry name" value="ATP-DEPENDENT PERMEASE MDL1, MITOCHONDRIAL"/>
    <property type="match status" value="1"/>
</dbReference>
<dbReference type="Gene3D" id="3.40.50.300">
    <property type="entry name" value="P-loop containing nucleotide triphosphate hydrolases"/>
    <property type="match status" value="1"/>
</dbReference>
<feature type="transmembrane region" description="Helical" evidence="8">
    <location>
        <begin position="273"/>
        <end position="296"/>
    </location>
</feature>
<dbReference type="GO" id="GO:0016887">
    <property type="term" value="F:ATP hydrolysis activity"/>
    <property type="evidence" value="ECO:0007669"/>
    <property type="project" value="InterPro"/>
</dbReference>
<dbReference type="InterPro" id="IPR003593">
    <property type="entry name" value="AAA+_ATPase"/>
</dbReference>
<feature type="region of interest" description="Disordered" evidence="7">
    <location>
        <begin position="1"/>
        <end position="34"/>
    </location>
</feature>
<keyword evidence="12" id="KW-1185">Reference proteome</keyword>
<keyword evidence="2 8" id="KW-0812">Transmembrane</keyword>
<evidence type="ECO:0000313" key="12">
    <source>
        <dbReference type="Proteomes" id="UP000616114"/>
    </source>
</evidence>
<evidence type="ECO:0000313" key="11">
    <source>
        <dbReference type="EMBL" id="GGA27632.1"/>
    </source>
</evidence>
<evidence type="ECO:0008006" key="13">
    <source>
        <dbReference type="Google" id="ProtNLM"/>
    </source>
</evidence>
<dbReference type="InterPro" id="IPR039421">
    <property type="entry name" value="Type_1_exporter"/>
</dbReference>
<evidence type="ECO:0000256" key="1">
    <source>
        <dbReference type="ARBA" id="ARBA00004651"/>
    </source>
</evidence>
<dbReference type="InterPro" id="IPR011527">
    <property type="entry name" value="ABC1_TM_dom"/>
</dbReference>
<dbReference type="InterPro" id="IPR036640">
    <property type="entry name" value="ABC1_TM_sf"/>
</dbReference>
<dbReference type="Proteomes" id="UP000616114">
    <property type="component" value="Unassembled WGS sequence"/>
</dbReference>